<comment type="caution">
    <text evidence="1">The sequence shown here is derived from an EMBL/GenBank/DDBJ whole genome shotgun (WGS) entry which is preliminary data.</text>
</comment>
<protein>
    <submittedName>
        <fullName evidence="1">Uncharacterized protein</fullName>
    </submittedName>
</protein>
<accession>A0ABP7GF69</accession>
<keyword evidence="2" id="KW-1185">Reference proteome</keyword>
<organism evidence="1 2">
    <name type="scientific">Streptomyces tremellae</name>
    <dbReference type="NCBI Taxonomy" id="1124239"/>
    <lineage>
        <taxon>Bacteria</taxon>
        <taxon>Bacillati</taxon>
        <taxon>Actinomycetota</taxon>
        <taxon>Actinomycetes</taxon>
        <taxon>Kitasatosporales</taxon>
        <taxon>Streptomycetaceae</taxon>
        <taxon>Streptomyces</taxon>
    </lineage>
</organism>
<evidence type="ECO:0000313" key="2">
    <source>
        <dbReference type="Proteomes" id="UP001499884"/>
    </source>
</evidence>
<gene>
    <name evidence="1" type="ORF">GCM10023082_65380</name>
</gene>
<name>A0ABP7GF69_9ACTN</name>
<sequence>MRPVSHPRTVDRVTPTADASCFTVMAFASRSLLRSVGDGGGGGDGATGAGRGVLRVALCVIGESPQQGAGRKNT</sequence>
<dbReference type="EMBL" id="BAABEP010000102">
    <property type="protein sequence ID" value="GAA3762666.1"/>
    <property type="molecule type" value="Genomic_DNA"/>
</dbReference>
<reference evidence="2" key="1">
    <citation type="journal article" date="2019" name="Int. J. Syst. Evol. Microbiol.">
        <title>The Global Catalogue of Microorganisms (GCM) 10K type strain sequencing project: providing services to taxonomists for standard genome sequencing and annotation.</title>
        <authorList>
            <consortium name="The Broad Institute Genomics Platform"/>
            <consortium name="The Broad Institute Genome Sequencing Center for Infectious Disease"/>
            <person name="Wu L."/>
            <person name="Ma J."/>
        </authorList>
    </citation>
    <scope>NUCLEOTIDE SEQUENCE [LARGE SCALE GENOMIC DNA]</scope>
    <source>
        <strain evidence="2">JCM 30846</strain>
    </source>
</reference>
<dbReference type="Proteomes" id="UP001499884">
    <property type="component" value="Unassembled WGS sequence"/>
</dbReference>
<proteinExistence type="predicted"/>
<evidence type="ECO:0000313" key="1">
    <source>
        <dbReference type="EMBL" id="GAA3762666.1"/>
    </source>
</evidence>